<dbReference type="GO" id="GO:0008270">
    <property type="term" value="F:zinc ion binding"/>
    <property type="evidence" value="ECO:0007669"/>
    <property type="project" value="InterPro"/>
</dbReference>
<comment type="subcellular location">
    <subcellularLocation>
        <location evidence="1">Nucleus</location>
    </subcellularLocation>
</comment>
<evidence type="ECO:0000256" key="4">
    <source>
        <dbReference type="ARBA" id="ARBA00023125"/>
    </source>
</evidence>
<gene>
    <name evidence="8" type="ORF">N7494_012218</name>
</gene>
<evidence type="ECO:0000256" key="1">
    <source>
        <dbReference type="ARBA" id="ARBA00004123"/>
    </source>
</evidence>
<keyword evidence="5" id="KW-0804">Transcription</keyword>
<dbReference type="EMBL" id="JAQIZZ010000008">
    <property type="protein sequence ID" value="KAJ5525568.1"/>
    <property type="molecule type" value="Genomic_DNA"/>
</dbReference>
<dbReference type="Pfam" id="PF00172">
    <property type="entry name" value="Zn_clus"/>
    <property type="match status" value="1"/>
</dbReference>
<evidence type="ECO:0000313" key="8">
    <source>
        <dbReference type="EMBL" id="KAJ5525568.1"/>
    </source>
</evidence>
<evidence type="ECO:0000313" key="9">
    <source>
        <dbReference type="Proteomes" id="UP001220324"/>
    </source>
</evidence>
<proteinExistence type="predicted"/>
<dbReference type="InterPro" id="IPR001138">
    <property type="entry name" value="Zn2Cys6_DnaBD"/>
</dbReference>
<dbReference type="CDD" id="cd12148">
    <property type="entry name" value="fungal_TF_MHR"/>
    <property type="match status" value="1"/>
</dbReference>
<dbReference type="InterPro" id="IPR036864">
    <property type="entry name" value="Zn2-C6_fun-type_DNA-bd_sf"/>
</dbReference>
<dbReference type="SMART" id="SM00066">
    <property type="entry name" value="GAL4"/>
    <property type="match status" value="1"/>
</dbReference>
<dbReference type="GO" id="GO:0003677">
    <property type="term" value="F:DNA binding"/>
    <property type="evidence" value="ECO:0007669"/>
    <property type="project" value="UniProtKB-KW"/>
</dbReference>
<dbReference type="PANTHER" id="PTHR47338:SF9">
    <property type="entry name" value="ZN(II)2CYS6 TRANSCRIPTION FACTOR (EUROFUNG)"/>
    <property type="match status" value="1"/>
</dbReference>
<keyword evidence="6" id="KW-0539">Nucleus</keyword>
<dbReference type="GO" id="GO:0005634">
    <property type="term" value="C:nucleus"/>
    <property type="evidence" value="ECO:0007669"/>
    <property type="project" value="UniProtKB-SubCell"/>
</dbReference>
<dbReference type="SUPFAM" id="SSF57701">
    <property type="entry name" value="Zn2/Cys6 DNA-binding domain"/>
    <property type="match status" value="1"/>
</dbReference>
<protein>
    <recommendedName>
        <fullName evidence="7">Zn(2)-C6 fungal-type domain-containing protein</fullName>
    </recommendedName>
</protein>
<evidence type="ECO:0000256" key="2">
    <source>
        <dbReference type="ARBA" id="ARBA00022723"/>
    </source>
</evidence>
<dbReference type="Proteomes" id="UP001220324">
    <property type="component" value="Unassembled WGS sequence"/>
</dbReference>
<dbReference type="PROSITE" id="PS00463">
    <property type="entry name" value="ZN2_CY6_FUNGAL_1"/>
    <property type="match status" value="1"/>
</dbReference>
<name>A0AAD6CL46_9EURO</name>
<dbReference type="PANTHER" id="PTHR47338">
    <property type="entry name" value="ZN(II)2CYS6 TRANSCRIPTION FACTOR (EUROFUNG)-RELATED"/>
    <property type="match status" value="1"/>
</dbReference>
<evidence type="ECO:0000256" key="5">
    <source>
        <dbReference type="ARBA" id="ARBA00023163"/>
    </source>
</evidence>
<keyword evidence="4" id="KW-0238">DNA-binding</keyword>
<dbReference type="GO" id="GO:0000981">
    <property type="term" value="F:DNA-binding transcription factor activity, RNA polymerase II-specific"/>
    <property type="evidence" value="ECO:0007669"/>
    <property type="project" value="InterPro"/>
</dbReference>
<accession>A0AAD6CL46</accession>
<evidence type="ECO:0000256" key="6">
    <source>
        <dbReference type="ARBA" id="ARBA00023242"/>
    </source>
</evidence>
<organism evidence="8 9">
    <name type="scientific">Penicillium frequentans</name>
    <dbReference type="NCBI Taxonomy" id="3151616"/>
    <lineage>
        <taxon>Eukaryota</taxon>
        <taxon>Fungi</taxon>
        <taxon>Dikarya</taxon>
        <taxon>Ascomycota</taxon>
        <taxon>Pezizomycotina</taxon>
        <taxon>Eurotiomycetes</taxon>
        <taxon>Eurotiomycetidae</taxon>
        <taxon>Eurotiales</taxon>
        <taxon>Aspergillaceae</taxon>
        <taxon>Penicillium</taxon>
    </lineage>
</organism>
<dbReference type="PROSITE" id="PS50048">
    <property type="entry name" value="ZN2_CY6_FUNGAL_2"/>
    <property type="match status" value="1"/>
</dbReference>
<dbReference type="AlphaFoldDB" id="A0AAD6CL46"/>
<dbReference type="CDD" id="cd00067">
    <property type="entry name" value="GAL4"/>
    <property type="match status" value="1"/>
</dbReference>
<dbReference type="InterPro" id="IPR050815">
    <property type="entry name" value="TF_fung"/>
</dbReference>
<feature type="domain" description="Zn(2)-C6 fungal-type" evidence="7">
    <location>
        <begin position="15"/>
        <end position="45"/>
    </location>
</feature>
<evidence type="ECO:0000259" key="7">
    <source>
        <dbReference type="PROSITE" id="PS50048"/>
    </source>
</evidence>
<keyword evidence="2" id="KW-0479">Metal-binding</keyword>
<reference evidence="8 9" key="1">
    <citation type="journal article" date="2023" name="IMA Fungus">
        <title>Comparative genomic study of the Penicillium genus elucidates a diverse pangenome and 15 lateral gene transfer events.</title>
        <authorList>
            <person name="Petersen C."/>
            <person name="Sorensen T."/>
            <person name="Nielsen M.R."/>
            <person name="Sondergaard T.E."/>
            <person name="Sorensen J.L."/>
            <person name="Fitzpatrick D.A."/>
            <person name="Frisvad J.C."/>
            <person name="Nielsen K.L."/>
        </authorList>
    </citation>
    <scope>NUCLEOTIDE SEQUENCE [LARGE SCALE GENOMIC DNA]</scope>
    <source>
        <strain evidence="8 9">IBT 35679</strain>
    </source>
</reference>
<keyword evidence="9" id="KW-1185">Reference proteome</keyword>
<evidence type="ECO:0000256" key="3">
    <source>
        <dbReference type="ARBA" id="ARBA00023015"/>
    </source>
</evidence>
<dbReference type="Gene3D" id="4.10.240.10">
    <property type="entry name" value="Zn(2)-C6 fungal-type DNA-binding domain"/>
    <property type="match status" value="1"/>
</dbReference>
<comment type="caution">
    <text evidence="8">The sequence shown here is derived from an EMBL/GenBank/DDBJ whole genome shotgun (WGS) entry which is preliminary data.</text>
</comment>
<sequence length="713" mass="80732">MAPIDERPSKRARQACEPCRRKKSRCPGEKPICSYCDRLGQKCVYAGEALEEGSDFAKNMVRFVRNITMVKAYSNFQEDRVSRIEGKLEQLIDYITYVSRTLFLRQSPTPGRGRIFGHQEYYDRFTSNFFSGSYQSGFRVSSELLGDGVSLTSNRSDLQDLSAVQLYLTFCNSQPLPLFPQRISATSLCDRDLELVLSIEAVGLRFRGNGVKECPIEQEITSKTERACQMVMKRLADGNVELSTIQTLCLLSMLEFTAGNLVRAGFYTRMADYFMQGIKPTNFEFLKYLETEQDERKLCYASVTMLQNLQGPSQQSIQGTSDRPVSAGLVTPAFETLIPKLDSRRGGSDPKRDIGINAAVGYTTDLWALACKYAMNNAGKDTNPPWFPQSDYAMITYWHTEHESCMPLKFRLHASRFPDYNPADLQANRDYWGPWLFYQIAWHAIPCLLNHPFLLSMRLRNFRRTMPQSFLRNSFEQLTFHSGWIIYFLELFETKGYEVSDPTLGHCVAIVATIYLQHSFADDQSFSRKAQTGFQKCLRFLRQMGHRWPHIDRQAQQLEQLHGSISPGGQTSDAGVSAASDPKWSVNLHLMWKILVYSRASRAPNPTGDMYGPILAKEKSSELGISSADTIAERDFTLIGSAGISGHKTVAPECVTYPPEQVEHQEPSSEPSAMDFPELLSSQNLDFAGGETLLLQLQDYDKAFEDWLSLNPT</sequence>
<keyword evidence="3" id="KW-0805">Transcription regulation</keyword>